<evidence type="ECO:0000313" key="3">
    <source>
        <dbReference type="EnsemblProtists" id="EKX45102"/>
    </source>
</evidence>
<name>L1J9T6_GUITC</name>
<accession>L1J9T6</accession>
<feature type="coiled-coil region" evidence="1">
    <location>
        <begin position="242"/>
        <end position="269"/>
    </location>
</feature>
<dbReference type="OrthoDB" id="10546992at2759"/>
<dbReference type="RefSeq" id="XP_005832082.1">
    <property type="nucleotide sequence ID" value="XM_005832025.1"/>
</dbReference>
<dbReference type="PaxDb" id="55529-EKX45102"/>
<dbReference type="GeneID" id="17301703"/>
<organism evidence="2">
    <name type="scientific">Guillardia theta (strain CCMP2712)</name>
    <name type="common">Cryptophyte</name>
    <dbReference type="NCBI Taxonomy" id="905079"/>
    <lineage>
        <taxon>Eukaryota</taxon>
        <taxon>Cryptophyceae</taxon>
        <taxon>Pyrenomonadales</taxon>
        <taxon>Geminigeraceae</taxon>
        <taxon>Guillardia</taxon>
    </lineage>
</organism>
<keyword evidence="4" id="KW-1185">Reference proteome</keyword>
<dbReference type="AlphaFoldDB" id="L1J9T6"/>
<sequence>MTAESARENVAPAMNATGYFIIEDIEGSEDKMMSFSEKAQRTCPHGVPLDSPERCMACEEISFLRRCEKIITEAGGSIDTISFADKWNEEFNATGSADAMTSEAAATKVSKILASSGLFLVIDTEDPGIKTFTIRPQPEECPHGVSFASQDACDFCSQLQFVQACAYVLQKSDGQLTAKEFCNKWRQTFPNQPEIPEDQAKTTIAQVLNATGVFKTTETEENDILFEFTENTQEAFQDYQRALIQEAMYAHAEKEKEEKKEEIQQQLAGDDIAYEIPKSDSEKSKKVGLGALLD</sequence>
<dbReference type="HOGENOM" id="CLU_948149_0_0_1"/>
<dbReference type="EMBL" id="JH993001">
    <property type="protein sequence ID" value="EKX45102.1"/>
    <property type="molecule type" value="Genomic_DNA"/>
</dbReference>
<keyword evidence="1" id="KW-0175">Coiled coil</keyword>
<protein>
    <submittedName>
        <fullName evidence="2 3">Uncharacterized protein</fullName>
    </submittedName>
</protein>
<reference evidence="2 4" key="1">
    <citation type="journal article" date="2012" name="Nature">
        <title>Algal genomes reveal evolutionary mosaicism and the fate of nucleomorphs.</title>
        <authorList>
            <consortium name="DOE Joint Genome Institute"/>
            <person name="Curtis B.A."/>
            <person name="Tanifuji G."/>
            <person name="Burki F."/>
            <person name="Gruber A."/>
            <person name="Irimia M."/>
            <person name="Maruyama S."/>
            <person name="Arias M.C."/>
            <person name="Ball S.G."/>
            <person name="Gile G.H."/>
            <person name="Hirakawa Y."/>
            <person name="Hopkins J.F."/>
            <person name="Kuo A."/>
            <person name="Rensing S.A."/>
            <person name="Schmutz J."/>
            <person name="Symeonidi A."/>
            <person name="Elias M."/>
            <person name="Eveleigh R.J."/>
            <person name="Herman E.K."/>
            <person name="Klute M.J."/>
            <person name="Nakayama T."/>
            <person name="Obornik M."/>
            <person name="Reyes-Prieto A."/>
            <person name="Armbrust E.V."/>
            <person name="Aves S.J."/>
            <person name="Beiko R.G."/>
            <person name="Coutinho P."/>
            <person name="Dacks J.B."/>
            <person name="Durnford D.G."/>
            <person name="Fast N.M."/>
            <person name="Green B.R."/>
            <person name="Grisdale C.J."/>
            <person name="Hempel F."/>
            <person name="Henrissat B."/>
            <person name="Hoppner M.P."/>
            <person name="Ishida K."/>
            <person name="Kim E."/>
            <person name="Koreny L."/>
            <person name="Kroth P.G."/>
            <person name="Liu Y."/>
            <person name="Malik S.B."/>
            <person name="Maier U.G."/>
            <person name="McRose D."/>
            <person name="Mock T."/>
            <person name="Neilson J.A."/>
            <person name="Onodera N.T."/>
            <person name="Poole A.M."/>
            <person name="Pritham E.J."/>
            <person name="Richards T.A."/>
            <person name="Rocap G."/>
            <person name="Roy S.W."/>
            <person name="Sarai C."/>
            <person name="Schaack S."/>
            <person name="Shirato S."/>
            <person name="Slamovits C.H."/>
            <person name="Spencer D.F."/>
            <person name="Suzuki S."/>
            <person name="Worden A.Z."/>
            <person name="Zauner S."/>
            <person name="Barry K."/>
            <person name="Bell C."/>
            <person name="Bharti A.K."/>
            <person name="Crow J.A."/>
            <person name="Grimwood J."/>
            <person name="Kramer R."/>
            <person name="Lindquist E."/>
            <person name="Lucas S."/>
            <person name="Salamov A."/>
            <person name="McFadden G.I."/>
            <person name="Lane C.E."/>
            <person name="Keeling P.J."/>
            <person name="Gray M.W."/>
            <person name="Grigoriev I.V."/>
            <person name="Archibald J.M."/>
        </authorList>
    </citation>
    <scope>NUCLEOTIDE SEQUENCE</scope>
    <source>
        <strain evidence="2 4">CCMP2712</strain>
    </source>
</reference>
<dbReference type="KEGG" id="gtt:GUITHDRAFT_109147"/>
<dbReference type="EnsemblProtists" id="EKX45102">
    <property type="protein sequence ID" value="EKX45102"/>
    <property type="gene ID" value="GUITHDRAFT_109147"/>
</dbReference>
<reference evidence="4" key="2">
    <citation type="submission" date="2012-11" db="EMBL/GenBank/DDBJ databases">
        <authorList>
            <person name="Kuo A."/>
            <person name="Curtis B.A."/>
            <person name="Tanifuji G."/>
            <person name="Burki F."/>
            <person name="Gruber A."/>
            <person name="Irimia M."/>
            <person name="Maruyama S."/>
            <person name="Arias M.C."/>
            <person name="Ball S.G."/>
            <person name="Gile G.H."/>
            <person name="Hirakawa Y."/>
            <person name="Hopkins J.F."/>
            <person name="Rensing S.A."/>
            <person name="Schmutz J."/>
            <person name="Symeonidi A."/>
            <person name="Elias M."/>
            <person name="Eveleigh R.J."/>
            <person name="Herman E.K."/>
            <person name="Klute M.J."/>
            <person name="Nakayama T."/>
            <person name="Obornik M."/>
            <person name="Reyes-Prieto A."/>
            <person name="Armbrust E.V."/>
            <person name="Aves S.J."/>
            <person name="Beiko R.G."/>
            <person name="Coutinho P."/>
            <person name="Dacks J.B."/>
            <person name="Durnford D.G."/>
            <person name="Fast N.M."/>
            <person name="Green B.R."/>
            <person name="Grisdale C."/>
            <person name="Hempe F."/>
            <person name="Henrissat B."/>
            <person name="Hoppner M.P."/>
            <person name="Ishida K.-I."/>
            <person name="Kim E."/>
            <person name="Koreny L."/>
            <person name="Kroth P.G."/>
            <person name="Liu Y."/>
            <person name="Malik S.-B."/>
            <person name="Maier U.G."/>
            <person name="McRose D."/>
            <person name="Mock T."/>
            <person name="Neilson J.A."/>
            <person name="Onodera N.T."/>
            <person name="Poole A.M."/>
            <person name="Pritham E.J."/>
            <person name="Richards T.A."/>
            <person name="Rocap G."/>
            <person name="Roy S.W."/>
            <person name="Sarai C."/>
            <person name="Schaack S."/>
            <person name="Shirato S."/>
            <person name="Slamovits C.H."/>
            <person name="Spencer D.F."/>
            <person name="Suzuki S."/>
            <person name="Worden A.Z."/>
            <person name="Zauner S."/>
            <person name="Barry K."/>
            <person name="Bell C."/>
            <person name="Bharti A.K."/>
            <person name="Crow J.A."/>
            <person name="Grimwood J."/>
            <person name="Kramer R."/>
            <person name="Lindquist E."/>
            <person name="Lucas S."/>
            <person name="Salamov A."/>
            <person name="McFadden G.I."/>
            <person name="Lane C.E."/>
            <person name="Keeling P.J."/>
            <person name="Gray M.W."/>
            <person name="Grigoriev I.V."/>
            <person name="Archibald J.M."/>
        </authorList>
    </citation>
    <scope>NUCLEOTIDE SEQUENCE</scope>
    <source>
        <strain evidence="4">CCMP2712</strain>
    </source>
</reference>
<gene>
    <name evidence="2" type="ORF">GUITHDRAFT_109147</name>
</gene>
<evidence type="ECO:0000313" key="2">
    <source>
        <dbReference type="EMBL" id="EKX45102.1"/>
    </source>
</evidence>
<proteinExistence type="predicted"/>
<evidence type="ECO:0000256" key="1">
    <source>
        <dbReference type="SAM" id="Coils"/>
    </source>
</evidence>
<evidence type="ECO:0000313" key="4">
    <source>
        <dbReference type="Proteomes" id="UP000011087"/>
    </source>
</evidence>
<dbReference type="Proteomes" id="UP000011087">
    <property type="component" value="Unassembled WGS sequence"/>
</dbReference>
<reference evidence="3" key="3">
    <citation type="submission" date="2016-03" db="UniProtKB">
        <authorList>
            <consortium name="EnsemblProtists"/>
        </authorList>
    </citation>
    <scope>IDENTIFICATION</scope>
</reference>